<dbReference type="PROSITE" id="PS51155">
    <property type="entry name" value="CHIT_BIND_RR_2"/>
    <property type="match status" value="1"/>
</dbReference>
<name>A0A8X6MF30_NEPPI</name>
<evidence type="ECO:0000313" key="6">
    <source>
        <dbReference type="Proteomes" id="UP000887013"/>
    </source>
</evidence>
<dbReference type="Proteomes" id="UP000887013">
    <property type="component" value="Unassembled WGS sequence"/>
</dbReference>
<dbReference type="GO" id="GO:0062129">
    <property type="term" value="C:chitin-based extracellular matrix"/>
    <property type="evidence" value="ECO:0007669"/>
    <property type="project" value="TreeGrafter"/>
</dbReference>
<evidence type="ECO:0000256" key="2">
    <source>
        <dbReference type="ARBA" id="ARBA00022460"/>
    </source>
</evidence>
<evidence type="ECO:0000256" key="3">
    <source>
        <dbReference type="PROSITE-ProRule" id="PRU00497"/>
    </source>
</evidence>
<dbReference type="PANTHER" id="PTHR10380:SF235">
    <property type="entry name" value="CUTICULAR PROTEIN 73D, ISOFORM B"/>
    <property type="match status" value="1"/>
</dbReference>
<feature type="compositionally biased region" description="Basic and acidic residues" evidence="4">
    <location>
        <begin position="1"/>
        <end position="22"/>
    </location>
</feature>
<evidence type="ECO:0000256" key="1">
    <source>
        <dbReference type="ARBA" id="ARBA00002980"/>
    </source>
</evidence>
<evidence type="ECO:0000256" key="4">
    <source>
        <dbReference type="SAM" id="MobiDB-lite"/>
    </source>
</evidence>
<organism evidence="5 6">
    <name type="scientific">Nephila pilipes</name>
    <name type="common">Giant wood spider</name>
    <name type="synonym">Nephila maculata</name>
    <dbReference type="NCBI Taxonomy" id="299642"/>
    <lineage>
        <taxon>Eukaryota</taxon>
        <taxon>Metazoa</taxon>
        <taxon>Ecdysozoa</taxon>
        <taxon>Arthropoda</taxon>
        <taxon>Chelicerata</taxon>
        <taxon>Arachnida</taxon>
        <taxon>Araneae</taxon>
        <taxon>Araneomorphae</taxon>
        <taxon>Entelegynae</taxon>
        <taxon>Araneoidea</taxon>
        <taxon>Nephilidae</taxon>
        <taxon>Nephila</taxon>
    </lineage>
</organism>
<feature type="region of interest" description="Disordered" evidence="4">
    <location>
        <begin position="86"/>
        <end position="114"/>
    </location>
</feature>
<dbReference type="PROSITE" id="PS00233">
    <property type="entry name" value="CHIT_BIND_RR_1"/>
    <property type="match status" value="1"/>
</dbReference>
<dbReference type="InterPro" id="IPR031311">
    <property type="entry name" value="CHIT_BIND_RR_consensus"/>
</dbReference>
<dbReference type="AlphaFoldDB" id="A0A8X6MF30"/>
<reference evidence="5" key="1">
    <citation type="submission" date="2020-08" db="EMBL/GenBank/DDBJ databases">
        <title>Multicomponent nature underlies the extraordinary mechanical properties of spider dragline silk.</title>
        <authorList>
            <person name="Kono N."/>
            <person name="Nakamura H."/>
            <person name="Mori M."/>
            <person name="Yoshida Y."/>
            <person name="Ohtoshi R."/>
            <person name="Malay A.D."/>
            <person name="Moran D.A.P."/>
            <person name="Tomita M."/>
            <person name="Numata K."/>
            <person name="Arakawa K."/>
        </authorList>
    </citation>
    <scope>NUCLEOTIDE SEQUENCE</scope>
</reference>
<dbReference type="PANTHER" id="PTHR10380">
    <property type="entry name" value="CUTICLE PROTEIN"/>
    <property type="match status" value="1"/>
</dbReference>
<gene>
    <name evidence="5" type="primary">NCL1_12492</name>
    <name evidence="5" type="ORF">NPIL_495051</name>
</gene>
<dbReference type="PRINTS" id="PR00947">
    <property type="entry name" value="CUTICLE"/>
</dbReference>
<comment type="caution">
    <text evidence="5">The sequence shown here is derived from an EMBL/GenBank/DDBJ whole genome shotgun (WGS) entry which is preliminary data.</text>
</comment>
<proteinExistence type="predicted"/>
<feature type="region of interest" description="Disordered" evidence="4">
    <location>
        <begin position="1"/>
        <end position="23"/>
    </location>
</feature>
<sequence length="204" mass="21410">MTKKKKEGEKEKESSRRCDRSAGRYAESGLRDLSSALPLVISMHLVSPVPQLSNSTMKVFIVLSALIAVAVSQLADPLAQPTPYSFGYTSNTEDGGSSGHQESGDGNGRVSGSYTVTDLEGHSRVVDYVADELGFRATVRTNEPGTANLNSADVTMESSGDDNGIAAAYAGNIPAPVAPVAPAGQAGVRYVLVPVTDPRARGYY</sequence>
<feature type="compositionally biased region" description="Polar residues" evidence="4">
    <location>
        <begin position="87"/>
        <end position="101"/>
    </location>
</feature>
<dbReference type="OrthoDB" id="6381807at2759"/>
<keyword evidence="2 3" id="KW-0193">Cuticle</keyword>
<dbReference type="GO" id="GO:0008010">
    <property type="term" value="F:structural constituent of chitin-based larval cuticle"/>
    <property type="evidence" value="ECO:0007669"/>
    <property type="project" value="TreeGrafter"/>
</dbReference>
<accession>A0A8X6MF30</accession>
<dbReference type="InterPro" id="IPR050468">
    <property type="entry name" value="Cuticle_Struct_Prot"/>
</dbReference>
<dbReference type="InterPro" id="IPR000618">
    <property type="entry name" value="Insect_cuticle"/>
</dbReference>
<protein>
    <submittedName>
        <fullName evidence="5">Cuticle protein 16.8</fullName>
    </submittedName>
</protein>
<evidence type="ECO:0000313" key="5">
    <source>
        <dbReference type="EMBL" id="GFS52715.1"/>
    </source>
</evidence>
<dbReference type="Pfam" id="PF00379">
    <property type="entry name" value="Chitin_bind_4"/>
    <property type="match status" value="1"/>
</dbReference>
<comment type="function">
    <text evidence="1">Component of the rigid cuticle of the spider.</text>
</comment>
<keyword evidence="6" id="KW-1185">Reference proteome</keyword>
<dbReference type="EMBL" id="BMAW01045968">
    <property type="protein sequence ID" value="GFS52715.1"/>
    <property type="molecule type" value="Genomic_DNA"/>
</dbReference>